<evidence type="ECO:0000313" key="5">
    <source>
        <dbReference type="EMBL" id="CAB4179592.1"/>
    </source>
</evidence>
<evidence type="ECO:0000313" key="6">
    <source>
        <dbReference type="EMBL" id="CAB4185618.1"/>
    </source>
</evidence>
<name>A0A6J7XIT7_9CAUD</name>
<evidence type="ECO:0000313" key="9">
    <source>
        <dbReference type="EMBL" id="CAB4217046.1"/>
    </source>
</evidence>
<accession>A0A6J7XIT7</accession>
<reference evidence="10" key="1">
    <citation type="submission" date="2020-05" db="EMBL/GenBank/DDBJ databases">
        <authorList>
            <person name="Chiriac C."/>
            <person name="Salcher M."/>
            <person name="Ghai R."/>
            <person name="Kavagutti S V."/>
        </authorList>
    </citation>
    <scope>NUCLEOTIDE SEQUENCE</scope>
</reference>
<protein>
    <submittedName>
        <fullName evidence="10">WhiB-like iron-sulfur binding domain containing protein</fullName>
    </submittedName>
</protein>
<organism evidence="10">
    <name type="scientific">uncultured Caudovirales phage</name>
    <dbReference type="NCBI Taxonomy" id="2100421"/>
    <lineage>
        <taxon>Viruses</taxon>
        <taxon>Duplodnaviria</taxon>
        <taxon>Heunggongvirae</taxon>
        <taxon>Uroviricota</taxon>
        <taxon>Caudoviricetes</taxon>
        <taxon>Peduoviridae</taxon>
        <taxon>Maltschvirus</taxon>
        <taxon>Maltschvirus maltsch</taxon>
    </lineage>
</organism>
<dbReference type="EMBL" id="LR796915">
    <property type="protein sequence ID" value="CAB4174901.1"/>
    <property type="molecule type" value="Genomic_DNA"/>
</dbReference>
<dbReference type="EMBL" id="LR796457">
    <property type="protein sequence ID" value="CAB4145999.1"/>
    <property type="molecule type" value="Genomic_DNA"/>
</dbReference>
<dbReference type="PROSITE" id="PS51674">
    <property type="entry name" value="4FE4S_WBL"/>
    <property type="match status" value="1"/>
</dbReference>
<proteinExistence type="predicted"/>
<dbReference type="EMBL" id="LR798431">
    <property type="protein sequence ID" value="CAB5230949.1"/>
    <property type="molecule type" value="Genomic_DNA"/>
</dbReference>
<evidence type="ECO:0000259" key="1">
    <source>
        <dbReference type="PROSITE" id="PS51674"/>
    </source>
</evidence>
<evidence type="ECO:0000313" key="4">
    <source>
        <dbReference type="EMBL" id="CAB4174901.1"/>
    </source>
</evidence>
<evidence type="ECO:0000313" key="10">
    <source>
        <dbReference type="EMBL" id="CAB5230949.1"/>
    </source>
</evidence>
<dbReference type="Pfam" id="PF02467">
    <property type="entry name" value="Whib"/>
    <property type="match status" value="1"/>
</dbReference>
<dbReference type="EMBL" id="LR797131">
    <property type="protein sequence ID" value="CAB4188912.1"/>
    <property type="molecule type" value="Genomic_DNA"/>
</dbReference>
<gene>
    <name evidence="5" type="ORF">UFOVP1032_7</name>
    <name evidence="6" type="ORF">UFOVP1125_75</name>
    <name evidence="7" type="ORF">UFOVP1173_21</name>
    <name evidence="8" type="ORF">UFOVP1241_91</name>
    <name evidence="9" type="ORF">UFOVP1491_7</name>
    <name evidence="10" type="ORF">UFOVP1579_7</name>
    <name evidence="2" type="ORF">UFOVP485_114</name>
    <name evidence="3" type="ORF">UFOVP575_66</name>
    <name evidence="4" type="ORF">UFOVP963_94</name>
</gene>
<dbReference type="EMBL" id="LR797188">
    <property type="protein sequence ID" value="CAB4192786.1"/>
    <property type="molecule type" value="Genomic_DNA"/>
</dbReference>
<evidence type="ECO:0000313" key="2">
    <source>
        <dbReference type="EMBL" id="CAB4145999.1"/>
    </source>
</evidence>
<evidence type="ECO:0000313" key="7">
    <source>
        <dbReference type="EMBL" id="CAB4188912.1"/>
    </source>
</evidence>
<sequence>MSNILKEMGLDAQDVKWYHLSACSGTTINWFYDDYESDKDLANQVDSMCLHCPVIKQCYREGVKNKEKGTWGGIFLDLGRVDKNANSHKTDETWKKLKKIHGKSSIY</sequence>
<feature type="domain" description="4Fe-4S Wbl-type" evidence="1">
    <location>
        <begin position="22"/>
        <end position="81"/>
    </location>
</feature>
<evidence type="ECO:0000313" key="8">
    <source>
        <dbReference type="EMBL" id="CAB4192786.1"/>
    </source>
</evidence>
<dbReference type="EMBL" id="LR796983">
    <property type="protein sequence ID" value="CAB4179592.1"/>
    <property type="molecule type" value="Genomic_DNA"/>
</dbReference>
<evidence type="ECO:0000313" key="3">
    <source>
        <dbReference type="EMBL" id="CAB4150946.1"/>
    </source>
</evidence>
<dbReference type="EMBL" id="LR796551">
    <property type="protein sequence ID" value="CAB4150946.1"/>
    <property type="molecule type" value="Genomic_DNA"/>
</dbReference>
<dbReference type="EMBL" id="LR797080">
    <property type="protein sequence ID" value="CAB4185618.1"/>
    <property type="molecule type" value="Genomic_DNA"/>
</dbReference>
<dbReference type="InterPro" id="IPR034768">
    <property type="entry name" value="4FE4S_WBL"/>
</dbReference>
<dbReference type="EMBL" id="LR797455">
    <property type="protein sequence ID" value="CAB4217046.1"/>
    <property type="molecule type" value="Genomic_DNA"/>
</dbReference>